<dbReference type="InterPro" id="IPR024344">
    <property type="entry name" value="MDMPI_metal-binding"/>
</dbReference>
<dbReference type="Pfam" id="PF11716">
    <property type="entry name" value="MDMPI_N"/>
    <property type="match status" value="1"/>
</dbReference>
<name>A0A3N4GSS6_9ACTN</name>
<comment type="caution">
    <text evidence="2">The sequence shown here is derived from an EMBL/GenBank/DDBJ whole genome shotgun (WGS) entry which is preliminary data.</text>
</comment>
<gene>
    <name evidence="2" type="ORF">EF294_00090</name>
</gene>
<organism evidence="2 3">
    <name type="scientific">Gordonia oryzae</name>
    <dbReference type="NCBI Taxonomy" id="2487349"/>
    <lineage>
        <taxon>Bacteria</taxon>
        <taxon>Bacillati</taxon>
        <taxon>Actinomycetota</taxon>
        <taxon>Actinomycetes</taxon>
        <taxon>Mycobacteriales</taxon>
        <taxon>Gordoniaceae</taxon>
        <taxon>Gordonia</taxon>
    </lineage>
</organism>
<proteinExistence type="predicted"/>
<dbReference type="Proteomes" id="UP000267536">
    <property type="component" value="Unassembled WGS sequence"/>
</dbReference>
<dbReference type="OrthoDB" id="3268903at2"/>
<dbReference type="Gene3D" id="1.20.120.450">
    <property type="entry name" value="dinb family like domain"/>
    <property type="match status" value="1"/>
</dbReference>
<dbReference type="NCBIfam" id="TIGR03083">
    <property type="entry name" value="maleylpyruvate isomerase family mycothiol-dependent enzyme"/>
    <property type="match status" value="1"/>
</dbReference>
<dbReference type="InterPro" id="IPR034660">
    <property type="entry name" value="DinB/YfiT-like"/>
</dbReference>
<accession>A0A3N4GSS6</accession>
<reference evidence="2 3" key="1">
    <citation type="submission" date="2018-11" db="EMBL/GenBank/DDBJ databases">
        <title>Draft genome sequence of Gordonia sp. RS15-1S isolated from rice stems.</title>
        <authorList>
            <person name="Muangham S."/>
        </authorList>
    </citation>
    <scope>NUCLEOTIDE SEQUENCE [LARGE SCALE GENOMIC DNA]</scope>
    <source>
        <strain evidence="2 3">RS15-1S</strain>
    </source>
</reference>
<evidence type="ECO:0000313" key="3">
    <source>
        <dbReference type="Proteomes" id="UP000267536"/>
    </source>
</evidence>
<dbReference type="SUPFAM" id="SSF109854">
    <property type="entry name" value="DinB/YfiT-like putative metalloenzymes"/>
    <property type="match status" value="1"/>
</dbReference>
<keyword evidence="3" id="KW-1185">Reference proteome</keyword>
<dbReference type="EMBL" id="RKMH01000001">
    <property type="protein sequence ID" value="RPA66049.1"/>
    <property type="molecule type" value="Genomic_DNA"/>
</dbReference>
<dbReference type="GO" id="GO:0046872">
    <property type="term" value="F:metal ion binding"/>
    <property type="evidence" value="ECO:0007669"/>
    <property type="project" value="InterPro"/>
</dbReference>
<dbReference type="RefSeq" id="WP_123925005.1">
    <property type="nucleotide sequence ID" value="NZ_JBPSDP010000002.1"/>
</dbReference>
<dbReference type="InterPro" id="IPR017519">
    <property type="entry name" value="CHP03085"/>
</dbReference>
<sequence>MSFAQDERRALVDSMREVGPDAPTLCAGWTARDLAAHLVVRERRLDAALGILIKPLAGYTEKVQASVAADTDWHKLLADLASGPPIFSPMRPLDRWANLAEMFIHHEDVLRGAVDPDSQWVPRVLDPGLQDALRMPLRSMSKMTLRSMPAHVTLRSTDGADLASGGRGEPVTVTGSTGELLLFATGRTPVAVTFDGDSGRIDAVKAAAHGF</sequence>
<evidence type="ECO:0000313" key="2">
    <source>
        <dbReference type="EMBL" id="RPA66049.1"/>
    </source>
</evidence>
<evidence type="ECO:0000259" key="1">
    <source>
        <dbReference type="Pfam" id="PF11716"/>
    </source>
</evidence>
<dbReference type="InterPro" id="IPR017517">
    <property type="entry name" value="Maleyloyr_isom"/>
</dbReference>
<feature type="domain" description="Mycothiol-dependent maleylpyruvate isomerase metal-binding" evidence="1">
    <location>
        <begin position="6"/>
        <end position="131"/>
    </location>
</feature>
<dbReference type="AlphaFoldDB" id="A0A3N4GSS6"/>
<protein>
    <submittedName>
        <fullName evidence="2">TIGR03085 family protein</fullName>
    </submittedName>
</protein>
<dbReference type="NCBIfam" id="TIGR03085">
    <property type="entry name" value="TIGR03085 family metal-binding protein"/>
    <property type="match status" value="1"/>
</dbReference>